<reference evidence="17" key="1">
    <citation type="submission" date="2024-02" db="UniProtKB">
        <authorList>
            <consortium name="WormBaseParasite"/>
        </authorList>
    </citation>
    <scope>IDENTIFICATION</scope>
</reference>
<keyword evidence="16" id="KW-1185">Reference proteome</keyword>
<dbReference type="WBParaSite" id="MBELARI_LOCUS3899">
    <property type="protein sequence ID" value="MBELARI_LOCUS3899"/>
    <property type="gene ID" value="MBELARI_LOCUS3899"/>
</dbReference>
<evidence type="ECO:0000256" key="6">
    <source>
        <dbReference type="ARBA" id="ARBA00022741"/>
    </source>
</evidence>
<evidence type="ECO:0000256" key="10">
    <source>
        <dbReference type="ARBA" id="ARBA00023180"/>
    </source>
</evidence>
<evidence type="ECO:0000256" key="14">
    <source>
        <dbReference type="SAM" id="MobiDB-lite"/>
    </source>
</evidence>
<dbReference type="GO" id="GO:0004016">
    <property type="term" value="F:adenylate cyclase activity"/>
    <property type="evidence" value="ECO:0007669"/>
    <property type="project" value="TreeGrafter"/>
</dbReference>
<dbReference type="InterPro" id="IPR001054">
    <property type="entry name" value="A/G_cyclase"/>
</dbReference>
<dbReference type="PROSITE" id="PS00452">
    <property type="entry name" value="GUANYLATE_CYCLASE_1"/>
    <property type="match status" value="1"/>
</dbReference>
<dbReference type="GO" id="GO:0001653">
    <property type="term" value="F:peptide receptor activity"/>
    <property type="evidence" value="ECO:0007669"/>
    <property type="project" value="TreeGrafter"/>
</dbReference>
<dbReference type="PANTHER" id="PTHR11920">
    <property type="entry name" value="GUANYLYL CYCLASE"/>
    <property type="match status" value="1"/>
</dbReference>
<dbReference type="Pfam" id="PF00211">
    <property type="entry name" value="Guanylate_cyc"/>
    <property type="match status" value="1"/>
</dbReference>
<keyword evidence="10" id="KW-0325">Glycoprotein</keyword>
<keyword evidence="6" id="KW-0547">Nucleotide-binding</keyword>
<dbReference type="CDD" id="cd07302">
    <property type="entry name" value="CHD"/>
    <property type="match status" value="1"/>
</dbReference>
<evidence type="ECO:0000256" key="9">
    <source>
        <dbReference type="ARBA" id="ARBA00023170"/>
    </source>
</evidence>
<evidence type="ECO:0000256" key="8">
    <source>
        <dbReference type="ARBA" id="ARBA00023136"/>
    </source>
</evidence>
<dbReference type="GO" id="GO:0007635">
    <property type="term" value="P:chemosensory behavior"/>
    <property type="evidence" value="ECO:0007669"/>
    <property type="project" value="UniProtKB-ARBA"/>
</dbReference>
<keyword evidence="7" id="KW-1133">Transmembrane helix</keyword>
<comment type="catalytic activity">
    <reaction evidence="1">
        <text>GTP = 3',5'-cyclic GMP + diphosphate</text>
        <dbReference type="Rhea" id="RHEA:13665"/>
        <dbReference type="ChEBI" id="CHEBI:33019"/>
        <dbReference type="ChEBI" id="CHEBI:37565"/>
        <dbReference type="ChEBI" id="CHEBI:57746"/>
        <dbReference type="EC" id="4.6.1.2"/>
    </reaction>
</comment>
<comment type="similarity">
    <text evidence="13">Belongs to the adenylyl cyclase class-4/guanylyl cyclase family.</text>
</comment>
<dbReference type="GO" id="GO:0007168">
    <property type="term" value="P:receptor guanylyl cyclase signaling pathway"/>
    <property type="evidence" value="ECO:0007669"/>
    <property type="project" value="TreeGrafter"/>
</dbReference>
<evidence type="ECO:0000313" key="16">
    <source>
        <dbReference type="Proteomes" id="UP000887575"/>
    </source>
</evidence>
<protein>
    <recommendedName>
        <fullName evidence="3">guanylate cyclase</fullName>
        <ecNumber evidence="3">4.6.1.2</ecNumber>
    </recommendedName>
</protein>
<sequence>MLPKQVAEKLKMGQSVEPESFESVTIFFSDVVQFTNLAAKCTPLQIVNLLNDLYTMFDTIIEQHSVYKVETIGDGYLCVSGLPYRNGIQHVREIAEMSLSFLTVVQAFRIPHLPSETINLRIGMHSGSCVAGVVGLAMPRYCLFGDTVNTASRMESNGKPGRIHISGEAEALLRQVGGYETETRGEVIIKGKGVMETFWLNGRSSTGSSHNQPRLLRRSSPLQTSTNTRLFHSREPTSPMQNERSMISTDQPILPNYDEAEGMYRKANPRKNS</sequence>
<accession>A0AAF3FAJ4</accession>
<dbReference type="InterPro" id="IPR050401">
    <property type="entry name" value="Cyclic_nucleotide_synthase"/>
</dbReference>
<dbReference type="GO" id="GO:0006935">
    <property type="term" value="P:chemotaxis"/>
    <property type="evidence" value="ECO:0007669"/>
    <property type="project" value="UniProtKB-ARBA"/>
</dbReference>
<keyword evidence="11 13" id="KW-0456">Lyase</keyword>
<organism evidence="16 17">
    <name type="scientific">Mesorhabditis belari</name>
    <dbReference type="NCBI Taxonomy" id="2138241"/>
    <lineage>
        <taxon>Eukaryota</taxon>
        <taxon>Metazoa</taxon>
        <taxon>Ecdysozoa</taxon>
        <taxon>Nematoda</taxon>
        <taxon>Chromadorea</taxon>
        <taxon>Rhabditida</taxon>
        <taxon>Rhabditina</taxon>
        <taxon>Rhabditomorpha</taxon>
        <taxon>Rhabditoidea</taxon>
        <taxon>Rhabditidae</taxon>
        <taxon>Mesorhabditinae</taxon>
        <taxon>Mesorhabditis</taxon>
    </lineage>
</organism>
<dbReference type="Gene3D" id="3.30.70.1230">
    <property type="entry name" value="Nucleotide cyclase"/>
    <property type="match status" value="1"/>
</dbReference>
<dbReference type="GO" id="GO:0035556">
    <property type="term" value="P:intracellular signal transduction"/>
    <property type="evidence" value="ECO:0007669"/>
    <property type="project" value="InterPro"/>
</dbReference>
<dbReference type="SMART" id="SM00044">
    <property type="entry name" value="CYCc"/>
    <property type="match status" value="1"/>
</dbReference>
<evidence type="ECO:0000256" key="5">
    <source>
        <dbReference type="ARBA" id="ARBA00022729"/>
    </source>
</evidence>
<evidence type="ECO:0000256" key="2">
    <source>
        <dbReference type="ARBA" id="ARBA00004479"/>
    </source>
</evidence>
<evidence type="ECO:0000256" key="12">
    <source>
        <dbReference type="ARBA" id="ARBA00023293"/>
    </source>
</evidence>
<evidence type="ECO:0000259" key="15">
    <source>
        <dbReference type="PROSITE" id="PS50125"/>
    </source>
</evidence>
<comment type="subcellular location">
    <subcellularLocation>
        <location evidence="2">Membrane</location>
        <topology evidence="2">Single-pass type I membrane protein</topology>
    </subcellularLocation>
</comment>
<feature type="region of interest" description="Disordered" evidence="14">
    <location>
        <begin position="204"/>
        <end position="273"/>
    </location>
</feature>
<feature type="compositionally biased region" description="Polar residues" evidence="14">
    <location>
        <begin position="220"/>
        <end position="251"/>
    </location>
</feature>
<evidence type="ECO:0000313" key="17">
    <source>
        <dbReference type="WBParaSite" id="MBELARI_LOCUS3899"/>
    </source>
</evidence>
<dbReference type="SUPFAM" id="SSF55073">
    <property type="entry name" value="Nucleotide cyclase"/>
    <property type="match status" value="1"/>
</dbReference>
<dbReference type="GO" id="GO:0000166">
    <property type="term" value="F:nucleotide binding"/>
    <property type="evidence" value="ECO:0007669"/>
    <property type="project" value="UniProtKB-KW"/>
</dbReference>
<feature type="domain" description="Guanylate cyclase" evidence="15">
    <location>
        <begin position="25"/>
        <end position="155"/>
    </location>
</feature>
<dbReference type="GO" id="GO:0004383">
    <property type="term" value="F:guanylate cyclase activity"/>
    <property type="evidence" value="ECO:0007669"/>
    <property type="project" value="UniProtKB-EC"/>
</dbReference>
<evidence type="ECO:0000256" key="11">
    <source>
        <dbReference type="ARBA" id="ARBA00023239"/>
    </source>
</evidence>
<proteinExistence type="inferred from homology"/>
<keyword evidence="9" id="KW-0675">Receptor</keyword>
<evidence type="ECO:0000256" key="1">
    <source>
        <dbReference type="ARBA" id="ARBA00001436"/>
    </source>
</evidence>
<dbReference type="Proteomes" id="UP000887575">
    <property type="component" value="Unassembled WGS sequence"/>
</dbReference>
<dbReference type="GO" id="GO:0005886">
    <property type="term" value="C:plasma membrane"/>
    <property type="evidence" value="ECO:0007669"/>
    <property type="project" value="TreeGrafter"/>
</dbReference>
<dbReference type="EC" id="4.6.1.2" evidence="3"/>
<keyword evidence="12" id="KW-0141">cGMP biosynthesis</keyword>
<keyword evidence="5" id="KW-0732">Signal</keyword>
<evidence type="ECO:0000256" key="4">
    <source>
        <dbReference type="ARBA" id="ARBA00022692"/>
    </source>
</evidence>
<dbReference type="PROSITE" id="PS50125">
    <property type="entry name" value="GUANYLATE_CYCLASE_2"/>
    <property type="match status" value="1"/>
</dbReference>
<dbReference type="PANTHER" id="PTHR11920:SF495">
    <property type="entry name" value="RECEPTOR-TYPE GUANYLATE CYCLASE GCY-7"/>
    <property type="match status" value="1"/>
</dbReference>
<keyword evidence="8" id="KW-0472">Membrane</keyword>
<dbReference type="AlphaFoldDB" id="A0AAF3FAJ4"/>
<name>A0AAF3FAJ4_9BILA</name>
<dbReference type="InterPro" id="IPR018297">
    <property type="entry name" value="A/G_cyclase_CS"/>
</dbReference>
<keyword evidence="4" id="KW-0812">Transmembrane</keyword>
<evidence type="ECO:0000256" key="3">
    <source>
        <dbReference type="ARBA" id="ARBA00012202"/>
    </source>
</evidence>
<evidence type="ECO:0000256" key="7">
    <source>
        <dbReference type="ARBA" id="ARBA00022989"/>
    </source>
</evidence>
<evidence type="ECO:0000256" key="13">
    <source>
        <dbReference type="RuleBase" id="RU000405"/>
    </source>
</evidence>
<dbReference type="InterPro" id="IPR029787">
    <property type="entry name" value="Nucleotide_cyclase"/>
</dbReference>
<dbReference type="FunFam" id="3.30.70.1230:FF:000023">
    <property type="entry name" value="Guanylate cyclase"/>
    <property type="match status" value="1"/>
</dbReference>